<evidence type="ECO:0000313" key="7">
    <source>
        <dbReference type="Proteomes" id="UP000237271"/>
    </source>
</evidence>
<dbReference type="EMBL" id="NCKW01008226">
    <property type="protein sequence ID" value="POM68401.1"/>
    <property type="molecule type" value="Genomic_DNA"/>
</dbReference>
<comment type="subcellular location">
    <subcellularLocation>
        <location evidence="1 5">Secreted</location>
    </subcellularLocation>
</comment>
<evidence type="ECO:0000256" key="5">
    <source>
        <dbReference type="RuleBase" id="RU367124"/>
    </source>
</evidence>
<organism evidence="6 7">
    <name type="scientific">Phytophthora palmivora</name>
    <dbReference type="NCBI Taxonomy" id="4796"/>
    <lineage>
        <taxon>Eukaryota</taxon>
        <taxon>Sar</taxon>
        <taxon>Stramenopiles</taxon>
        <taxon>Oomycota</taxon>
        <taxon>Peronosporomycetes</taxon>
        <taxon>Peronosporales</taxon>
        <taxon>Peronosporaceae</taxon>
        <taxon>Phytophthora</taxon>
    </lineage>
</organism>
<evidence type="ECO:0000256" key="4">
    <source>
        <dbReference type="ARBA" id="ARBA00022729"/>
    </source>
</evidence>
<dbReference type="Pfam" id="PF16810">
    <property type="entry name" value="RXLR"/>
    <property type="match status" value="1"/>
</dbReference>
<keyword evidence="4 5" id="KW-0732">Signal</keyword>
<dbReference type="AlphaFoldDB" id="A0A2P4XS67"/>
<accession>A0A2P4XS67</accession>
<evidence type="ECO:0000256" key="3">
    <source>
        <dbReference type="ARBA" id="ARBA00022525"/>
    </source>
</evidence>
<feature type="chain" id="PRO_5028510096" description="RxLR effector protein" evidence="5">
    <location>
        <begin position="26"/>
        <end position="136"/>
    </location>
</feature>
<protein>
    <recommendedName>
        <fullName evidence="5">RxLR effector protein</fullName>
    </recommendedName>
</protein>
<comment type="function">
    <text evidence="5">Effector that suppresses plant defense responses during pathogen infection.</text>
</comment>
<comment type="similarity">
    <text evidence="2 5">Belongs to the RxLR effector family.</text>
</comment>
<comment type="domain">
    <text evidence="5">The RxLR-dEER motif acts to carry the protein into the host cell cytoplasm through binding to cell surface phosphatidylinositol-3-phosphate.</text>
</comment>
<sequence>MKNVCSMHMTFVLLAAMAVISGSTAIDTKSTSVSNETLTSQVNAIDSVANDGDMNRFLRSHQTPIDGDQGFAHVKHDTEERLSSDALAKLLKGYTSHKFDMWKRKRYSPSTIWNKLDIDSHPSRRWIYDNYVLHFS</sequence>
<evidence type="ECO:0000313" key="6">
    <source>
        <dbReference type="EMBL" id="POM68401.1"/>
    </source>
</evidence>
<comment type="caution">
    <text evidence="6">The sequence shown here is derived from an EMBL/GenBank/DDBJ whole genome shotgun (WGS) entry which is preliminary data.</text>
</comment>
<dbReference type="InterPro" id="IPR031825">
    <property type="entry name" value="RXLR"/>
</dbReference>
<reference evidence="6 7" key="1">
    <citation type="journal article" date="2017" name="Genome Biol. Evol.">
        <title>Phytophthora megakarya and P. palmivora, closely related causal agents of cacao black pod rot, underwent increases in genome sizes and gene numbers by different mechanisms.</title>
        <authorList>
            <person name="Ali S.S."/>
            <person name="Shao J."/>
            <person name="Lary D.J."/>
            <person name="Kronmiller B."/>
            <person name="Shen D."/>
            <person name="Strem M.D."/>
            <person name="Amoako-Attah I."/>
            <person name="Akrofi A.Y."/>
            <person name="Begoude B.A."/>
            <person name="Ten Hoopen G.M."/>
            <person name="Coulibaly K."/>
            <person name="Kebe B.I."/>
            <person name="Melnick R.L."/>
            <person name="Guiltinan M.J."/>
            <person name="Tyler B.M."/>
            <person name="Meinhardt L.W."/>
            <person name="Bailey B.A."/>
        </authorList>
    </citation>
    <scope>NUCLEOTIDE SEQUENCE [LARGE SCALE GENOMIC DNA]</scope>
    <source>
        <strain evidence="7">sbr112.9</strain>
    </source>
</reference>
<dbReference type="OrthoDB" id="117139at2759"/>
<gene>
    <name evidence="6" type="ORF">PHPALM_15442</name>
</gene>
<evidence type="ECO:0000256" key="1">
    <source>
        <dbReference type="ARBA" id="ARBA00004613"/>
    </source>
</evidence>
<proteinExistence type="inferred from homology"/>
<dbReference type="Proteomes" id="UP000237271">
    <property type="component" value="Unassembled WGS sequence"/>
</dbReference>
<keyword evidence="3 5" id="KW-0964">Secreted</keyword>
<feature type="signal peptide" evidence="5">
    <location>
        <begin position="1"/>
        <end position="25"/>
    </location>
</feature>
<name>A0A2P4XS67_9STRA</name>
<dbReference type="GO" id="GO:0005576">
    <property type="term" value="C:extracellular region"/>
    <property type="evidence" value="ECO:0007669"/>
    <property type="project" value="UniProtKB-SubCell"/>
</dbReference>
<keyword evidence="7" id="KW-1185">Reference proteome</keyword>
<evidence type="ECO:0000256" key="2">
    <source>
        <dbReference type="ARBA" id="ARBA00010400"/>
    </source>
</evidence>